<feature type="domain" description="Alpha/beta hydrolase fold-3" evidence="2">
    <location>
        <begin position="84"/>
        <end position="289"/>
    </location>
</feature>
<dbReference type="InterPro" id="IPR029058">
    <property type="entry name" value="AB_hydrolase_fold"/>
</dbReference>
<sequence length="319" mass="33354">MAEQQAAGAFDLVPELAAIMAAIPPLPAVTAESVAAIRERTVAGAALQPRPDVHAVVDQTVPGPDGPVPVRLYYPAAGEGLPALVFAHGGGWSLCSIETHDGFCREIANRSGCVVVSVEYRLAPEHVFPAAIEDFYAAAAWVVENADEVGVDADRVALGGDSAGANLAAVAGFVARDRGGPRFAFQLLAYPGLDAVSTRPATVANADAPMVNRTASQSMWRTYAGGADLRHPYLSPLYAEDFAGLPPALIVAPQYDLNVDDAYAYAERVREAGGTVEVLEVKGTSHGFLSYYSKVPAASEALDHACRALRTAVDHASSN</sequence>
<dbReference type="Proteomes" id="UP001500466">
    <property type="component" value="Unassembled WGS sequence"/>
</dbReference>
<protein>
    <submittedName>
        <fullName evidence="3">Alpha/beta hydrolase</fullName>
    </submittedName>
</protein>
<comment type="caution">
    <text evidence="3">The sequence shown here is derived from an EMBL/GenBank/DDBJ whole genome shotgun (WGS) entry which is preliminary data.</text>
</comment>
<dbReference type="SUPFAM" id="SSF53474">
    <property type="entry name" value="alpha/beta-Hydrolases"/>
    <property type="match status" value="1"/>
</dbReference>
<dbReference type="Gene3D" id="3.40.50.1820">
    <property type="entry name" value="alpha/beta hydrolase"/>
    <property type="match status" value="1"/>
</dbReference>
<dbReference type="RefSeq" id="WP_345681052.1">
    <property type="nucleotide sequence ID" value="NZ_BAABHS010000064.1"/>
</dbReference>
<evidence type="ECO:0000259" key="2">
    <source>
        <dbReference type="Pfam" id="PF07859"/>
    </source>
</evidence>
<evidence type="ECO:0000256" key="1">
    <source>
        <dbReference type="ARBA" id="ARBA00022801"/>
    </source>
</evidence>
<dbReference type="PANTHER" id="PTHR48081">
    <property type="entry name" value="AB HYDROLASE SUPERFAMILY PROTEIN C4A8.06C"/>
    <property type="match status" value="1"/>
</dbReference>
<evidence type="ECO:0000313" key="3">
    <source>
        <dbReference type="EMBL" id="GAA4996899.1"/>
    </source>
</evidence>
<dbReference type="InterPro" id="IPR050300">
    <property type="entry name" value="GDXG_lipolytic_enzyme"/>
</dbReference>
<dbReference type="PANTHER" id="PTHR48081:SF8">
    <property type="entry name" value="ALPHA_BETA HYDROLASE FOLD-3 DOMAIN-CONTAINING PROTEIN-RELATED"/>
    <property type="match status" value="1"/>
</dbReference>
<keyword evidence="4" id="KW-1185">Reference proteome</keyword>
<name>A0ABP9IGP3_9ACTN</name>
<gene>
    <name evidence="3" type="ORF">GCM10023205_82710</name>
</gene>
<dbReference type="EMBL" id="BAABHS010000064">
    <property type="protein sequence ID" value="GAA4996899.1"/>
    <property type="molecule type" value="Genomic_DNA"/>
</dbReference>
<dbReference type="GO" id="GO:0016787">
    <property type="term" value="F:hydrolase activity"/>
    <property type="evidence" value="ECO:0007669"/>
    <property type="project" value="UniProtKB-KW"/>
</dbReference>
<proteinExistence type="predicted"/>
<dbReference type="InterPro" id="IPR013094">
    <property type="entry name" value="AB_hydrolase_3"/>
</dbReference>
<accession>A0ABP9IGP3</accession>
<dbReference type="Pfam" id="PF07859">
    <property type="entry name" value="Abhydrolase_3"/>
    <property type="match status" value="1"/>
</dbReference>
<reference evidence="4" key="1">
    <citation type="journal article" date="2019" name="Int. J. Syst. Evol. Microbiol.">
        <title>The Global Catalogue of Microorganisms (GCM) 10K type strain sequencing project: providing services to taxonomists for standard genome sequencing and annotation.</title>
        <authorList>
            <consortium name="The Broad Institute Genomics Platform"/>
            <consortium name="The Broad Institute Genome Sequencing Center for Infectious Disease"/>
            <person name="Wu L."/>
            <person name="Ma J."/>
        </authorList>
    </citation>
    <scope>NUCLEOTIDE SEQUENCE [LARGE SCALE GENOMIC DNA]</scope>
    <source>
        <strain evidence="4">JCM 17986</strain>
    </source>
</reference>
<organism evidence="3 4">
    <name type="scientific">Yinghuangia aomiensis</name>
    <dbReference type="NCBI Taxonomy" id="676205"/>
    <lineage>
        <taxon>Bacteria</taxon>
        <taxon>Bacillati</taxon>
        <taxon>Actinomycetota</taxon>
        <taxon>Actinomycetes</taxon>
        <taxon>Kitasatosporales</taxon>
        <taxon>Streptomycetaceae</taxon>
        <taxon>Yinghuangia</taxon>
    </lineage>
</organism>
<keyword evidence="1 3" id="KW-0378">Hydrolase</keyword>
<evidence type="ECO:0000313" key="4">
    <source>
        <dbReference type="Proteomes" id="UP001500466"/>
    </source>
</evidence>